<dbReference type="PANTHER" id="PTHR45640:SF13">
    <property type="entry name" value="HEAT SHOCK PROTEIN 22-RELATED"/>
    <property type="match status" value="1"/>
</dbReference>
<dbReference type="InterPro" id="IPR001436">
    <property type="entry name" value="Alpha-crystallin/sHSP_animal"/>
</dbReference>
<dbReference type="OrthoDB" id="1431247at2759"/>
<dbReference type="GO" id="GO:0005737">
    <property type="term" value="C:cytoplasm"/>
    <property type="evidence" value="ECO:0007669"/>
    <property type="project" value="TreeGrafter"/>
</dbReference>
<dbReference type="AlphaFoldDB" id="A0A6P8X0S5"/>
<evidence type="ECO:0000313" key="5">
    <source>
        <dbReference type="Proteomes" id="UP000515160"/>
    </source>
</evidence>
<dbReference type="RefSeq" id="XP_034104585.1">
    <property type="nucleotide sequence ID" value="XM_034248694.2"/>
</dbReference>
<dbReference type="CDD" id="cd06526">
    <property type="entry name" value="metazoan_ACD"/>
    <property type="match status" value="1"/>
</dbReference>
<dbReference type="GeneID" id="117568220"/>
<keyword evidence="5" id="KW-1185">Reference proteome</keyword>
<dbReference type="GO" id="GO:0009408">
    <property type="term" value="P:response to heat"/>
    <property type="evidence" value="ECO:0007669"/>
    <property type="project" value="TreeGrafter"/>
</dbReference>
<dbReference type="GO" id="GO:0042026">
    <property type="term" value="P:protein refolding"/>
    <property type="evidence" value="ECO:0007669"/>
    <property type="project" value="TreeGrafter"/>
</dbReference>
<dbReference type="InterPro" id="IPR002068">
    <property type="entry name" value="A-crystallin/Hsp20_dom"/>
</dbReference>
<evidence type="ECO:0000313" key="6">
    <source>
        <dbReference type="RefSeq" id="XP_034104585.1"/>
    </source>
</evidence>
<protein>
    <submittedName>
        <fullName evidence="6">Heat shock protein 22</fullName>
    </submittedName>
</protein>
<organism evidence="5 6">
    <name type="scientific">Drosophila albomicans</name>
    <name type="common">Fruit fly</name>
    <dbReference type="NCBI Taxonomy" id="7291"/>
    <lineage>
        <taxon>Eukaryota</taxon>
        <taxon>Metazoa</taxon>
        <taxon>Ecdysozoa</taxon>
        <taxon>Arthropoda</taxon>
        <taxon>Hexapoda</taxon>
        <taxon>Insecta</taxon>
        <taxon>Pterygota</taxon>
        <taxon>Neoptera</taxon>
        <taxon>Endopterygota</taxon>
        <taxon>Diptera</taxon>
        <taxon>Brachycera</taxon>
        <taxon>Muscomorpha</taxon>
        <taxon>Ephydroidea</taxon>
        <taxon>Drosophilidae</taxon>
        <taxon>Drosophila</taxon>
    </lineage>
</organism>
<name>A0A6P8X0S5_DROAB</name>
<dbReference type="PROSITE" id="PS01031">
    <property type="entry name" value="SHSP"/>
    <property type="match status" value="1"/>
</dbReference>
<dbReference type="Gene3D" id="2.60.40.790">
    <property type="match status" value="1"/>
</dbReference>
<keyword evidence="1 6" id="KW-0346">Stress response</keyword>
<evidence type="ECO:0000256" key="3">
    <source>
        <dbReference type="RuleBase" id="RU003616"/>
    </source>
</evidence>
<dbReference type="PRINTS" id="PR00299">
    <property type="entry name" value="ACRYSTALLIN"/>
</dbReference>
<evidence type="ECO:0000256" key="2">
    <source>
        <dbReference type="PROSITE-ProRule" id="PRU00285"/>
    </source>
</evidence>
<feature type="domain" description="SHSP" evidence="4">
    <location>
        <begin position="48"/>
        <end position="162"/>
    </location>
</feature>
<accession>A0A6P8X0S5</accession>
<gene>
    <name evidence="6" type="primary">LOC117568220</name>
</gene>
<reference evidence="6" key="1">
    <citation type="submission" date="2025-08" db="UniProtKB">
        <authorList>
            <consortium name="RefSeq"/>
        </authorList>
    </citation>
    <scope>IDENTIFICATION</scope>
    <source>
        <strain evidence="6">15112-1751.03</strain>
        <tissue evidence="6">Whole Adult</tissue>
    </source>
</reference>
<dbReference type="InterPro" id="IPR008978">
    <property type="entry name" value="HSP20-like_chaperone"/>
</dbReference>
<evidence type="ECO:0000259" key="4">
    <source>
        <dbReference type="PROSITE" id="PS01031"/>
    </source>
</evidence>
<dbReference type="Pfam" id="PF00011">
    <property type="entry name" value="HSP20"/>
    <property type="match status" value="1"/>
</dbReference>
<evidence type="ECO:0000256" key="1">
    <source>
        <dbReference type="ARBA" id="ARBA00023016"/>
    </source>
</evidence>
<dbReference type="PANTHER" id="PTHR45640">
    <property type="entry name" value="HEAT SHOCK PROTEIN HSP-12.2-RELATED"/>
    <property type="match status" value="1"/>
</dbReference>
<dbReference type="Proteomes" id="UP000515160">
    <property type="component" value="Chromosome 3"/>
</dbReference>
<dbReference type="GO" id="GO:0005634">
    <property type="term" value="C:nucleus"/>
    <property type="evidence" value="ECO:0007669"/>
    <property type="project" value="TreeGrafter"/>
</dbReference>
<comment type="similarity">
    <text evidence="2 3">Belongs to the small heat shock protein (HSP20) family.</text>
</comment>
<dbReference type="GO" id="GO:0051082">
    <property type="term" value="F:unfolded protein binding"/>
    <property type="evidence" value="ECO:0007669"/>
    <property type="project" value="TreeGrafter"/>
</dbReference>
<dbReference type="SUPFAM" id="SSF49764">
    <property type="entry name" value="HSP20-like chaperones"/>
    <property type="match status" value="1"/>
</dbReference>
<sequence length="180" mass="20194">MRSLPMFLRLAEEMSRLPRVAPFQSPLHSLFHDPPLWSAVALPRNWKQIARWQEQQFAPPATVGKDGYQVSLDVSVYRPNELTVKTVDNSVIIEGKSEQQEDELGGYSSRQFLRRFVLPKGYDVEQLTSSLSSDGVLTISVPNPPAAEQEALKERVVPIQQTGLAADNVKANPPKEDKEK</sequence>
<proteinExistence type="inferred from homology"/>